<sequence length="60" mass="6278">MAEQGERDDRGRGSENEDRGHENKSAASQEGADTAKTGTGGKGGDHIDTDGGNPDEQLHK</sequence>
<keyword evidence="3" id="KW-1185">Reference proteome</keyword>
<dbReference type="AlphaFoldDB" id="A0A3M8LE30"/>
<protein>
    <submittedName>
        <fullName evidence="2">Uncharacterized protein</fullName>
    </submittedName>
</protein>
<dbReference type="EMBL" id="RDSR01000007">
    <property type="protein sequence ID" value="RNE63813.1"/>
    <property type="molecule type" value="Genomic_DNA"/>
</dbReference>
<evidence type="ECO:0000256" key="1">
    <source>
        <dbReference type="SAM" id="MobiDB-lite"/>
    </source>
</evidence>
<dbReference type="Proteomes" id="UP000279859">
    <property type="component" value="Unassembled WGS sequence"/>
</dbReference>
<reference evidence="2 3" key="1">
    <citation type="submission" date="2018-11" db="EMBL/GenBank/DDBJ databases">
        <title>Cryobacterium sp. nov., isolated from rhizosphere soil of lettuce.</title>
        <authorList>
            <person name="Wang Y."/>
        </authorList>
    </citation>
    <scope>NUCLEOTIDE SEQUENCE [LARGE SCALE GENOMIC DNA]</scope>
    <source>
        <strain evidence="2 3">NEAU-85</strain>
    </source>
</reference>
<accession>A0A3M8LE30</accession>
<evidence type="ECO:0000313" key="2">
    <source>
        <dbReference type="EMBL" id="RNE63813.1"/>
    </source>
</evidence>
<dbReference type="RefSeq" id="WP_123045423.1">
    <property type="nucleotide sequence ID" value="NZ_RDSR01000007.1"/>
</dbReference>
<evidence type="ECO:0000313" key="3">
    <source>
        <dbReference type="Proteomes" id="UP000279859"/>
    </source>
</evidence>
<proteinExistence type="predicted"/>
<name>A0A3M8LE30_9MICO</name>
<feature type="compositionally biased region" description="Basic and acidic residues" evidence="1">
    <location>
        <begin position="1"/>
        <end position="24"/>
    </location>
</feature>
<comment type="caution">
    <text evidence="2">The sequence shown here is derived from an EMBL/GenBank/DDBJ whole genome shotgun (WGS) entry which is preliminary data.</text>
</comment>
<gene>
    <name evidence="2" type="ORF">EEJ31_06200</name>
</gene>
<feature type="region of interest" description="Disordered" evidence="1">
    <location>
        <begin position="1"/>
        <end position="60"/>
    </location>
</feature>
<organism evidence="2 3">
    <name type="scientific">Cryobacterium tepidiphilum</name>
    <dbReference type="NCBI Taxonomy" id="2486026"/>
    <lineage>
        <taxon>Bacteria</taxon>
        <taxon>Bacillati</taxon>
        <taxon>Actinomycetota</taxon>
        <taxon>Actinomycetes</taxon>
        <taxon>Micrococcales</taxon>
        <taxon>Microbacteriaceae</taxon>
        <taxon>Cryobacterium</taxon>
    </lineage>
</organism>